<dbReference type="AlphaFoldDB" id="A0A9E8ZE79"/>
<protein>
    <submittedName>
        <fullName evidence="1">Uncharacterized protein</fullName>
    </submittedName>
</protein>
<organism evidence="1 2">
    <name type="scientific">Thermocoleostomius sinensis A174</name>
    <dbReference type="NCBI Taxonomy" id="2016057"/>
    <lineage>
        <taxon>Bacteria</taxon>
        <taxon>Bacillati</taxon>
        <taxon>Cyanobacteriota</taxon>
        <taxon>Cyanophyceae</taxon>
        <taxon>Oculatellales</taxon>
        <taxon>Oculatellaceae</taxon>
        <taxon>Thermocoleostomius</taxon>
    </lineage>
</organism>
<proteinExistence type="predicted"/>
<keyword evidence="2" id="KW-1185">Reference proteome</keyword>
<reference evidence="1" key="1">
    <citation type="submission" date="2022-12" db="EMBL/GenBank/DDBJ databases">
        <title>Polyphasic identification of a Novel Hot-Spring Cyanobacterium Ocullathermofonsia sinensis gen nov. sp. nov. and Genomic Insights on its Adaptations to the Thermal Habitat.</title>
        <authorList>
            <person name="Daroch M."/>
            <person name="Tang J."/>
            <person name="Jiang Y."/>
        </authorList>
    </citation>
    <scope>NUCLEOTIDE SEQUENCE</scope>
    <source>
        <strain evidence="1">PKUAC-SCTA174</strain>
    </source>
</reference>
<dbReference type="Proteomes" id="UP001163152">
    <property type="component" value="Chromosome"/>
</dbReference>
<sequence length="75" mass="8628">MKKWTSCQYDDSMHLVGINSVEGGWNPRQQAIRRSQDYEFEHKGCVALEVEGGFENCPIDLMPQATIENHFIRGK</sequence>
<dbReference type="EMBL" id="CP113797">
    <property type="protein sequence ID" value="WAL60269.1"/>
    <property type="molecule type" value="Genomic_DNA"/>
</dbReference>
<accession>A0A9E8ZE79</accession>
<evidence type="ECO:0000313" key="2">
    <source>
        <dbReference type="Proteomes" id="UP001163152"/>
    </source>
</evidence>
<gene>
    <name evidence="1" type="ORF">OXH18_24405</name>
</gene>
<dbReference type="KEGG" id="tsin:OXH18_24405"/>
<name>A0A9E8ZE79_9CYAN</name>
<evidence type="ECO:0000313" key="1">
    <source>
        <dbReference type="EMBL" id="WAL60269.1"/>
    </source>
</evidence>
<dbReference type="RefSeq" id="WP_268610139.1">
    <property type="nucleotide sequence ID" value="NZ_CP113797.1"/>
</dbReference>